<name>A0AAV5U1S8_9BILA</name>
<dbReference type="EMBL" id="BTSX01000005">
    <property type="protein sequence ID" value="GMT00528.1"/>
    <property type="molecule type" value="Genomic_DNA"/>
</dbReference>
<keyword evidence="2" id="KW-1185">Reference proteome</keyword>
<dbReference type="AlphaFoldDB" id="A0AAV5U1S8"/>
<proteinExistence type="predicted"/>
<reference evidence="1" key="1">
    <citation type="submission" date="2023-10" db="EMBL/GenBank/DDBJ databases">
        <title>Genome assembly of Pristionchus species.</title>
        <authorList>
            <person name="Yoshida K."/>
            <person name="Sommer R.J."/>
        </authorList>
    </citation>
    <scope>NUCLEOTIDE SEQUENCE</scope>
    <source>
        <strain evidence="1">RS0144</strain>
    </source>
</reference>
<sequence length="133" mass="15163">MDSLLWIPWIPPSPDFRGLSKLPCICAKLILLLNIMVNQGCSSPNRCVFFSVSCQEFGCRSRRIYDLVKYVLNICYSLLGKTDQKAFLRGYLKQVLKQILVSHQYPLVYLENVHKKAVGGFILPENIVNVLIS</sequence>
<dbReference type="Proteomes" id="UP001432027">
    <property type="component" value="Unassembled WGS sequence"/>
</dbReference>
<accession>A0AAV5U1S8</accession>
<gene>
    <name evidence="1" type="ORF">PENTCL1PPCAC_22702</name>
</gene>
<comment type="caution">
    <text evidence="1">The sequence shown here is derived from an EMBL/GenBank/DDBJ whole genome shotgun (WGS) entry which is preliminary data.</text>
</comment>
<evidence type="ECO:0000313" key="2">
    <source>
        <dbReference type="Proteomes" id="UP001432027"/>
    </source>
</evidence>
<organism evidence="1 2">
    <name type="scientific">Pristionchus entomophagus</name>
    <dbReference type="NCBI Taxonomy" id="358040"/>
    <lineage>
        <taxon>Eukaryota</taxon>
        <taxon>Metazoa</taxon>
        <taxon>Ecdysozoa</taxon>
        <taxon>Nematoda</taxon>
        <taxon>Chromadorea</taxon>
        <taxon>Rhabditida</taxon>
        <taxon>Rhabditina</taxon>
        <taxon>Diplogasteromorpha</taxon>
        <taxon>Diplogasteroidea</taxon>
        <taxon>Neodiplogasteridae</taxon>
        <taxon>Pristionchus</taxon>
    </lineage>
</organism>
<evidence type="ECO:0000313" key="1">
    <source>
        <dbReference type="EMBL" id="GMT00528.1"/>
    </source>
</evidence>
<protein>
    <submittedName>
        <fullName evidence="1">Uncharacterized protein</fullName>
    </submittedName>
</protein>